<feature type="domain" description="RRM" evidence="3">
    <location>
        <begin position="3"/>
        <end position="81"/>
    </location>
</feature>
<dbReference type="PROSITE" id="PS50102">
    <property type="entry name" value="RRM"/>
    <property type="match status" value="1"/>
</dbReference>
<dbReference type="Proteomes" id="UP000179252">
    <property type="component" value="Unassembled WGS sequence"/>
</dbReference>
<feature type="region of interest" description="Disordered" evidence="2">
    <location>
        <begin position="78"/>
        <end position="100"/>
    </location>
</feature>
<dbReference type="InterPro" id="IPR035979">
    <property type="entry name" value="RBD_domain_sf"/>
</dbReference>
<organism evidence="4 5">
    <name type="scientific">Candidatus Curtissbacteria bacterium RBG_13_40_7</name>
    <dbReference type="NCBI Taxonomy" id="1797706"/>
    <lineage>
        <taxon>Bacteria</taxon>
        <taxon>Candidatus Curtissiibacteriota</taxon>
    </lineage>
</organism>
<dbReference type="EMBL" id="MFAU01000042">
    <property type="protein sequence ID" value="OGD83635.1"/>
    <property type="molecule type" value="Genomic_DNA"/>
</dbReference>
<evidence type="ECO:0000313" key="4">
    <source>
        <dbReference type="EMBL" id="OGD83635.1"/>
    </source>
</evidence>
<dbReference type="Gene3D" id="3.30.70.330">
    <property type="match status" value="1"/>
</dbReference>
<gene>
    <name evidence="4" type="ORF">A2165_03045</name>
</gene>
<dbReference type="InterPro" id="IPR050502">
    <property type="entry name" value="Euk_RNA-bind_prot"/>
</dbReference>
<dbReference type="InterPro" id="IPR012677">
    <property type="entry name" value="Nucleotide-bd_a/b_plait_sf"/>
</dbReference>
<dbReference type="AlphaFoldDB" id="A0A1F5FVL3"/>
<sequence>MAKRLYVGNLTYGVTSAQLEELFSQVGKISSLNLITDKYSGQSKGFAFVEFATDAEADGAIKKFNDFELDGRKMVVNEARPQEKREGFGGDRRHDRPRSW</sequence>
<evidence type="ECO:0000256" key="1">
    <source>
        <dbReference type="ARBA" id="ARBA00022884"/>
    </source>
</evidence>
<dbReference type="PANTHER" id="PTHR48025:SF1">
    <property type="entry name" value="RRM DOMAIN-CONTAINING PROTEIN"/>
    <property type="match status" value="1"/>
</dbReference>
<dbReference type="PANTHER" id="PTHR48025">
    <property type="entry name" value="OS02G0815200 PROTEIN"/>
    <property type="match status" value="1"/>
</dbReference>
<dbReference type="Pfam" id="PF00076">
    <property type="entry name" value="RRM_1"/>
    <property type="match status" value="1"/>
</dbReference>
<dbReference type="GO" id="GO:0003729">
    <property type="term" value="F:mRNA binding"/>
    <property type="evidence" value="ECO:0007669"/>
    <property type="project" value="TreeGrafter"/>
</dbReference>
<comment type="caution">
    <text evidence="4">The sequence shown here is derived from an EMBL/GenBank/DDBJ whole genome shotgun (WGS) entry which is preliminary data.</text>
</comment>
<proteinExistence type="predicted"/>
<evidence type="ECO:0000256" key="2">
    <source>
        <dbReference type="SAM" id="MobiDB-lite"/>
    </source>
</evidence>
<accession>A0A1F5FVL3</accession>
<evidence type="ECO:0000313" key="5">
    <source>
        <dbReference type="Proteomes" id="UP000179252"/>
    </source>
</evidence>
<protein>
    <recommendedName>
        <fullName evidence="3">RRM domain-containing protein</fullName>
    </recommendedName>
</protein>
<keyword evidence="1" id="KW-0694">RNA-binding</keyword>
<dbReference type="InterPro" id="IPR000504">
    <property type="entry name" value="RRM_dom"/>
</dbReference>
<reference evidence="4 5" key="1">
    <citation type="journal article" date="2016" name="Nat. Commun.">
        <title>Thousands of microbial genomes shed light on interconnected biogeochemical processes in an aquifer system.</title>
        <authorList>
            <person name="Anantharaman K."/>
            <person name="Brown C.T."/>
            <person name="Hug L.A."/>
            <person name="Sharon I."/>
            <person name="Castelle C.J."/>
            <person name="Probst A.J."/>
            <person name="Thomas B.C."/>
            <person name="Singh A."/>
            <person name="Wilkins M.J."/>
            <person name="Karaoz U."/>
            <person name="Brodie E.L."/>
            <person name="Williams K.H."/>
            <person name="Hubbard S.S."/>
            <person name="Banfield J.F."/>
        </authorList>
    </citation>
    <scope>NUCLEOTIDE SEQUENCE [LARGE SCALE GENOMIC DNA]</scope>
</reference>
<dbReference type="SMART" id="SM00360">
    <property type="entry name" value="RRM"/>
    <property type="match status" value="1"/>
</dbReference>
<evidence type="ECO:0000259" key="3">
    <source>
        <dbReference type="PROSITE" id="PS50102"/>
    </source>
</evidence>
<dbReference type="SUPFAM" id="SSF54928">
    <property type="entry name" value="RNA-binding domain, RBD"/>
    <property type="match status" value="1"/>
</dbReference>
<name>A0A1F5FVL3_9BACT</name>